<dbReference type="EMBL" id="MDLC01000025">
    <property type="protein sequence ID" value="ODS23586.1"/>
    <property type="molecule type" value="Genomic_DNA"/>
</dbReference>
<dbReference type="GO" id="GO:0006950">
    <property type="term" value="P:response to stress"/>
    <property type="evidence" value="ECO:0007669"/>
    <property type="project" value="UniProtKB-ARBA"/>
</dbReference>
<proteinExistence type="predicted"/>
<protein>
    <recommendedName>
        <fullName evidence="1">SprT-like domain-containing protein</fullName>
    </recommendedName>
</protein>
<dbReference type="InterPro" id="IPR006640">
    <property type="entry name" value="SprT-like_domain"/>
</dbReference>
<feature type="domain" description="SprT-like" evidence="1">
    <location>
        <begin position="22"/>
        <end position="122"/>
    </location>
</feature>
<organism evidence="2 3">
    <name type="scientific">Candidatus Endobugula sertula</name>
    <name type="common">Bugula neritina bacterial symbiont</name>
    <dbReference type="NCBI Taxonomy" id="62101"/>
    <lineage>
        <taxon>Bacteria</taxon>
        <taxon>Pseudomonadati</taxon>
        <taxon>Pseudomonadota</taxon>
        <taxon>Gammaproteobacteria</taxon>
        <taxon>Cellvibrionales</taxon>
        <taxon>Cellvibrionaceae</taxon>
        <taxon>Candidatus Endobugula</taxon>
    </lineage>
</organism>
<dbReference type="Pfam" id="PF10263">
    <property type="entry name" value="SprT-like"/>
    <property type="match status" value="1"/>
</dbReference>
<dbReference type="AlphaFoldDB" id="A0A1D2QPT5"/>
<accession>A0A1D2QPT5</accession>
<evidence type="ECO:0000313" key="2">
    <source>
        <dbReference type="EMBL" id="ODS23586.1"/>
    </source>
</evidence>
<sequence>MTKSTNQTSTHSPTQQAYSELEKAYIHFNDRLFNGKLPHCLIVLQRRVKTMGYVSIDRWISREGDKVHELAINPEYFLGSSIEEVFQTMVHEQCHVWQHTFGNPGRRGYHNREWSKKMESIGLIPSNTGWPGGKRTGEEMDDFILSDGAFHQAAKELLAKGFWLTWVDRMTANTTVRPLKVFTQAQIAEAESEEDGETFTPPSMTYSDETTLLSNECVTSSAEDDDEESSSVVVTCDFGQNEATVFLPVAAKIKKPPTRTKYRCGCDNLVWGRPNLKIVCAECTQPFVSVDPE</sequence>
<dbReference type="Proteomes" id="UP000242502">
    <property type="component" value="Unassembled WGS sequence"/>
</dbReference>
<reference evidence="2 3" key="1">
    <citation type="journal article" date="2016" name="Appl. Environ. Microbiol.">
        <title>Lack of Overt Genome Reduction in the Bryostatin-Producing Bryozoan Symbiont "Candidatus Endobugula sertula".</title>
        <authorList>
            <person name="Miller I.J."/>
            <person name="Vanee N."/>
            <person name="Fong S.S."/>
            <person name="Lim-Fong G.E."/>
            <person name="Kwan J.C."/>
        </authorList>
    </citation>
    <scope>NUCLEOTIDE SEQUENCE [LARGE SCALE GENOMIC DNA]</scope>
    <source>
        <strain evidence="2">AB1-4</strain>
    </source>
</reference>
<name>A0A1D2QPT5_9GAMM</name>
<gene>
    <name evidence="2" type="ORF">AB835_08210</name>
</gene>
<evidence type="ECO:0000313" key="3">
    <source>
        <dbReference type="Proteomes" id="UP000242502"/>
    </source>
</evidence>
<comment type="caution">
    <text evidence="2">The sequence shown here is derived from an EMBL/GenBank/DDBJ whole genome shotgun (WGS) entry which is preliminary data.</text>
</comment>
<dbReference type="STRING" id="62101.AB835_08210"/>
<evidence type="ECO:0000259" key="1">
    <source>
        <dbReference type="Pfam" id="PF10263"/>
    </source>
</evidence>